<reference evidence="1" key="1">
    <citation type="submission" date="2023-03" db="EMBL/GenBank/DDBJ databases">
        <title>Andean soil-derived lignocellulolytic bacterial consortium as a source of novel taxa and putative plastic-active enzymes.</title>
        <authorList>
            <person name="Diaz-Garcia L."/>
            <person name="Chuvochina M."/>
            <person name="Feuerriegel G."/>
            <person name="Bunk B."/>
            <person name="Sproer C."/>
            <person name="Streit W.R."/>
            <person name="Rodriguez L.M."/>
            <person name="Overmann J."/>
            <person name="Jimenez D.J."/>
        </authorList>
    </citation>
    <scope>NUCLEOTIDE SEQUENCE</scope>
    <source>
        <strain evidence="1">MAG 4610</strain>
    </source>
</reference>
<dbReference type="EMBL" id="CP119321">
    <property type="protein sequence ID" value="WEK14111.1"/>
    <property type="molecule type" value="Genomic_DNA"/>
</dbReference>
<sequence length="518" mass="52374">MLSRLQRLLRSDEGSSLVAVLVVMLVLTIGGLALATIVTNTTGIVVDTRSQSQSRVTADAGLAEVVASLKRGEVACGATGHNVAVDGTGSLQYDYAVTCGSGFATVRVNSAVNGARTAVQSVYAQAPATSSGGDMVFFGSGNVTFTSEVKTSADGRLLNIVVPQASFTCQSLIPGNITARGTVSANGGCTIKGTVTSAAGVLDMCCGSDTIEGNVATSGTGSSTVRGTLKGSLHTNGEIAFGWEGKQVAGAVIANGNVQLGNVRINGSLTMPSARTLSMQSGTIVGGTVRPTTVAGPTAPTLPGWFEYKFKTSDWPGYQVVTLKTSGTASDTCNGFNSSPGAAWTSLQTYTSPVIIDARACSTLSSNNGSKPTVGIKTNVVLLAKKFDLSGLTVKAGTGVAGKPKFWVMTEDPTPTDAAPTCGSGYGELLINGTVTDLTVKAMAYSPCKISVAGGAYGLQDKWNGSFYGGGWSYGGGLTFTADPIGVPGMGISESGSSGSGGIGGLISSRDVPYETIN</sequence>
<dbReference type="Proteomes" id="UP001213972">
    <property type="component" value="Chromosome"/>
</dbReference>
<proteinExistence type="predicted"/>
<accession>A0AAJ5W0Z5</accession>
<organism evidence="1 2">
    <name type="scientific">Candidatus Microbacterium phytovorans</name>
    <dbReference type="NCBI Taxonomy" id="3121374"/>
    <lineage>
        <taxon>Bacteria</taxon>
        <taxon>Bacillati</taxon>
        <taxon>Actinomycetota</taxon>
        <taxon>Actinomycetes</taxon>
        <taxon>Micrococcales</taxon>
        <taxon>Microbacteriaceae</taxon>
        <taxon>Microbacterium</taxon>
    </lineage>
</organism>
<evidence type="ECO:0000313" key="1">
    <source>
        <dbReference type="EMBL" id="WEK14111.1"/>
    </source>
</evidence>
<evidence type="ECO:0000313" key="2">
    <source>
        <dbReference type="Proteomes" id="UP001213972"/>
    </source>
</evidence>
<gene>
    <name evidence="1" type="ORF">P0Y48_02565</name>
</gene>
<name>A0AAJ5W0Z5_9MICO</name>
<dbReference type="AlphaFoldDB" id="A0AAJ5W0Z5"/>
<protein>
    <submittedName>
        <fullName evidence="1">Uncharacterized protein</fullName>
    </submittedName>
</protein>